<gene>
    <name evidence="2" type="ORF">FVE67_01325</name>
</gene>
<protein>
    <recommendedName>
        <fullName evidence="4">DUF2802 domain-containing protein</fullName>
    </recommendedName>
</protein>
<evidence type="ECO:0000313" key="2">
    <source>
        <dbReference type="EMBL" id="QJA05516.1"/>
    </source>
</evidence>
<evidence type="ECO:0000256" key="1">
    <source>
        <dbReference type="SAM" id="Phobius"/>
    </source>
</evidence>
<keyword evidence="1" id="KW-0812">Transmembrane</keyword>
<dbReference type="KEGG" id="tmai:FVE67_01325"/>
<evidence type="ECO:0000313" key="3">
    <source>
        <dbReference type="Proteomes" id="UP000501253"/>
    </source>
</evidence>
<evidence type="ECO:0008006" key="4">
    <source>
        <dbReference type="Google" id="ProtNLM"/>
    </source>
</evidence>
<reference evidence="2 3" key="1">
    <citation type="submission" date="2019-08" db="EMBL/GenBank/DDBJ databases">
        <title>Complete genome sequence of Thermosulfurimonas marina SU872T, an anaerobic thermophilic chemolithoautotrophic bacterium isolated from a shallow marine hydrothermal vent.</title>
        <authorList>
            <person name="Allioux M."/>
            <person name="Jebbar M."/>
            <person name="Slobodkina G."/>
            <person name="Slobodkin A."/>
            <person name="Moalic Y."/>
            <person name="Frolova A."/>
            <person name="Shao Z."/>
            <person name="Alain K."/>
        </authorList>
    </citation>
    <scope>NUCLEOTIDE SEQUENCE [LARGE SCALE GENOMIC DNA]</scope>
    <source>
        <strain evidence="2 3">SU872</strain>
    </source>
</reference>
<accession>A0A6H1WQU6</accession>
<feature type="transmembrane region" description="Helical" evidence="1">
    <location>
        <begin position="12"/>
        <end position="31"/>
    </location>
</feature>
<dbReference type="AlphaFoldDB" id="A0A6H1WQU6"/>
<keyword evidence="3" id="KW-1185">Reference proteome</keyword>
<dbReference type="Gene3D" id="1.10.10.10">
    <property type="entry name" value="Winged helix-like DNA-binding domain superfamily/Winged helix DNA-binding domain"/>
    <property type="match status" value="1"/>
</dbReference>
<proteinExistence type="predicted"/>
<dbReference type="InterPro" id="IPR009057">
    <property type="entry name" value="Homeodomain-like_sf"/>
</dbReference>
<keyword evidence="1" id="KW-1133">Transmembrane helix</keyword>
<dbReference type="Pfam" id="PF19610">
    <property type="entry name" value="DUF6115"/>
    <property type="match status" value="1"/>
</dbReference>
<dbReference type="InterPro" id="IPR046118">
    <property type="entry name" value="DUF6115"/>
</dbReference>
<keyword evidence="1" id="KW-0472">Membrane</keyword>
<dbReference type="EMBL" id="CP042909">
    <property type="protein sequence ID" value="QJA05516.1"/>
    <property type="molecule type" value="Genomic_DNA"/>
</dbReference>
<dbReference type="Proteomes" id="UP000501253">
    <property type="component" value="Chromosome"/>
</dbReference>
<sequence>MLRFESGMEIYLWGQVFLDLLMLILIGLLFYRLRPVETSPRLAEKLSLLEGLIEDLSRYLEEEKKIFRRLERALAAGAEAWERSGEGRKDLRKEVVRLYREGVSPAEIARRLSLSEGEVELLISLERFKEGL</sequence>
<dbReference type="SUPFAM" id="SSF46689">
    <property type="entry name" value="Homeodomain-like"/>
    <property type="match status" value="1"/>
</dbReference>
<name>A0A6H1WQU6_9BACT</name>
<dbReference type="InterPro" id="IPR036388">
    <property type="entry name" value="WH-like_DNA-bd_sf"/>
</dbReference>
<dbReference type="RefSeq" id="WP_168718881.1">
    <property type="nucleotide sequence ID" value="NZ_CP042909.1"/>
</dbReference>
<organism evidence="2 3">
    <name type="scientific">Thermosulfurimonas marina</name>
    <dbReference type="NCBI Taxonomy" id="2047767"/>
    <lineage>
        <taxon>Bacteria</taxon>
        <taxon>Pseudomonadati</taxon>
        <taxon>Thermodesulfobacteriota</taxon>
        <taxon>Thermodesulfobacteria</taxon>
        <taxon>Thermodesulfobacteriales</taxon>
        <taxon>Thermodesulfobacteriaceae</taxon>
        <taxon>Thermosulfurimonas</taxon>
    </lineage>
</organism>